<dbReference type="KEGG" id="ncb:C0V82_14070"/>
<keyword evidence="3" id="KW-1185">Reference proteome</keyword>
<dbReference type="RefSeq" id="WP_102112839.1">
    <property type="nucleotide sequence ID" value="NZ_CP025611.1"/>
</dbReference>
<protein>
    <recommendedName>
        <fullName evidence="1">Glycine-rich domain-containing protein</fullName>
    </recommendedName>
</protein>
<organism evidence="2 3">
    <name type="scientific">Niveispirillum cyanobacteriorum</name>
    <dbReference type="NCBI Taxonomy" id="1612173"/>
    <lineage>
        <taxon>Bacteria</taxon>
        <taxon>Pseudomonadati</taxon>
        <taxon>Pseudomonadota</taxon>
        <taxon>Alphaproteobacteria</taxon>
        <taxon>Rhodospirillales</taxon>
        <taxon>Azospirillaceae</taxon>
        <taxon>Niveispirillum</taxon>
    </lineage>
</organism>
<dbReference type="OrthoDB" id="7592357at2"/>
<dbReference type="Proteomes" id="UP000234752">
    <property type="component" value="Chromosome eg_1"/>
</dbReference>
<dbReference type="Pfam" id="PF21722">
    <property type="entry name" value="Gly_rich_2"/>
    <property type="match status" value="1"/>
</dbReference>
<proteinExistence type="predicted"/>
<name>A0A2K9NE15_9PROT</name>
<dbReference type="AlphaFoldDB" id="A0A2K9NE15"/>
<dbReference type="InterPro" id="IPR049304">
    <property type="entry name" value="Gly_rich_dom"/>
</dbReference>
<accession>A0A2K9NE15</accession>
<sequence length="1093" mass="105138">MTNTWTLNGRQWGLTADDVAPDSPYYLSPWQFATVWPTLMQDIGVECAAAVAAGEIASDLAATLPNMAASATYMLRVTPSGTAYELRSPLQVRGDIAAAAAATTISAGTGLTGGGDLSSNRTLALTNTAVAAGSYGNATQVGTYTVDAQGRLTAAGNVTVTPAWASITSKPTTIAGYGITDALTLSSTAPAALAGAAAVGTGTTAARADHVHALPTLSALGAAASTVTFTAGTGLTGGGDLTGNRTFALASTAVTAGSYGNATQVGTYTVDAQGRLTAAGNVTVTPAWASITGKPTTIAGYGITDALTLSSTAPAALAGAAAVGTGTTAARADHVHALPTLSALGAAASTLTLTAGTGLTGGGDLTGNRTFALASTAVTAGSYGNATQVGTYTVDAQGRLTAAGNVTVTPAWASITSKPTTIAGYGITDALGLSSTAPAALAGAAAVGTGTTAARADHVHALPTLSALGAAASTVTFTAGTGLTGGGDLTGNRTFALASTAVTAGSYGNATQVGTYTVDAQGRLTAAGNVTVTPAWASITGKPTTIAGYGITDALTLSSTAPAALAASAAVGTGTTAARADHVHALPAVATTSTAGLMSAADKATLDGLVAGGGGPALASTAPAPLAASAAVGTGTTAARADHVHALPTLSALGAAASTLTLTAGTGLTGGGDLTGNRTFALASTAVTAGSYGSATQVGTYTVDAQGRLTAAGNVTVTPAWASITSKPTTIAGYGITDALTLSSTAPAALAASAAVGTGTTAARADHVHALPPVATASVAGLMSAADKSKLDALSSGAGQQVSVRSANTALVAADLGKLIISTGVGGWNQSLPSAATVGNGWYVDYIVQTQAGTGFNPPGSELFGGLLSWTMPLGSAFRIISDGTNYQVLWHSAPPEQVVTNSGNVTVPPGIYRAVIDVQGAGGSGASSDSATSIPSGGASGEYWRAIVLVTPGAAMPAVIGAGGASVPTVGTGMDGNPGGDTSFAGFIAKGGGGGYRDGSESFTVTSDAPAGDGYGNPRVLLHLTGRRGYSLSTTASPFGRGIGGASPLVGGPGHTGFGPGIETSTGAGGDGAINNPSGSGQDGLIIIHWGA</sequence>
<gene>
    <name evidence="2" type="ORF">C0V82_14070</name>
</gene>
<evidence type="ECO:0000313" key="2">
    <source>
        <dbReference type="EMBL" id="AUN31232.1"/>
    </source>
</evidence>
<reference evidence="2 3" key="1">
    <citation type="submission" date="2017-12" db="EMBL/GenBank/DDBJ databases">
        <title>Genomes of bacteria within cyanobacterial aggregates.</title>
        <authorList>
            <person name="Cai H."/>
        </authorList>
    </citation>
    <scope>NUCLEOTIDE SEQUENCE [LARGE SCALE GENOMIC DNA]</scope>
    <source>
        <strain evidence="2 3">TH16</strain>
    </source>
</reference>
<evidence type="ECO:0000259" key="1">
    <source>
        <dbReference type="Pfam" id="PF21722"/>
    </source>
</evidence>
<feature type="domain" description="Glycine-rich" evidence="1">
    <location>
        <begin position="903"/>
        <end position="1091"/>
    </location>
</feature>
<dbReference type="EMBL" id="CP025611">
    <property type="protein sequence ID" value="AUN31232.1"/>
    <property type="molecule type" value="Genomic_DNA"/>
</dbReference>
<evidence type="ECO:0000313" key="3">
    <source>
        <dbReference type="Proteomes" id="UP000234752"/>
    </source>
</evidence>